<feature type="transmembrane region" description="Helical" evidence="13">
    <location>
        <begin position="177"/>
        <end position="198"/>
    </location>
</feature>
<sequence>MAGILQHGHGANYEIDMVHGPMLGKILLFSLPLMLSGVLQLLFNAADIIVVGRFTGPASIAAVGSTTAIVNLMISIFMGLSVGVNVLIAQYYGAGDERNSRETVQTAVVLSLLAGFILATLGFLLAHPVLALMGTPGDVIGLAARYLRIYFLGMPVIMLYNFGSAVLRGVGDTRRPLLYLSIAGAMNVVLNLIFVIVFRLGVAGVALATILSQVVSAALVLRCLMHYEGAIQLTLCTSAEKQAEGILRRFLRTVRELLFVNPRRLAAIFRIGFPAGLQTALFSISNVMIQSSVNTFGSTVMAGNAAAQNLEGFVYLAMNALMQTSVTFISANYGARDRRRVNRALFSCLAVVLVVGLITGEGVYALGRPLLSVYTNDAATIEYGMARMSVICTTYFLCGLMDTSTGGLRGLGYSFLSMLVSFIGSCLLRIVWIMTVFRAEPTQFILYISYPISWALTAAVQLICFLIVQKRAFARFGTGEEADHRAAISS</sequence>
<feature type="transmembrane region" description="Helical" evidence="13">
    <location>
        <begin position="410"/>
        <end position="432"/>
    </location>
</feature>
<dbReference type="InterPro" id="IPR002528">
    <property type="entry name" value="MATE_fam"/>
</dbReference>
<feature type="transmembrane region" description="Helical" evidence="13">
    <location>
        <begin position="271"/>
        <end position="293"/>
    </location>
</feature>
<keyword evidence="7" id="KW-1003">Cell membrane</keyword>
<feature type="transmembrane region" description="Helical" evidence="13">
    <location>
        <begin position="378"/>
        <end position="398"/>
    </location>
</feature>
<dbReference type="EMBL" id="JAUSTO010000004">
    <property type="protein sequence ID" value="MDQ0152106.1"/>
    <property type="molecule type" value="Genomic_DNA"/>
</dbReference>
<feature type="transmembrane region" description="Helical" evidence="13">
    <location>
        <begin position="72"/>
        <end position="94"/>
    </location>
</feature>
<keyword evidence="5" id="KW-0813">Transport</keyword>
<evidence type="ECO:0000256" key="9">
    <source>
        <dbReference type="ARBA" id="ARBA00022989"/>
    </source>
</evidence>
<dbReference type="GO" id="GO:0042910">
    <property type="term" value="F:xenobiotic transmembrane transporter activity"/>
    <property type="evidence" value="ECO:0007669"/>
    <property type="project" value="InterPro"/>
</dbReference>
<evidence type="ECO:0000256" key="8">
    <source>
        <dbReference type="ARBA" id="ARBA00022692"/>
    </source>
</evidence>
<dbReference type="GO" id="GO:0005886">
    <property type="term" value="C:plasma membrane"/>
    <property type="evidence" value="ECO:0007669"/>
    <property type="project" value="UniProtKB-SubCell"/>
</dbReference>
<comment type="similarity">
    <text evidence="3">Belongs to the multi antimicrobial extrusion (MATE) (TC 2.A.66.1) family.</text>
</comment>
<dbReference type="RefSeq" id="WP_307253428.1">
    <property type="nucleotide sequence ID" value="NZ_JAUSTO010000004.1"/>
</dbReference>
<feature type="transmembrane region" description="Helical" evidence="13">
    <location>
        <begin position="444"/>
        <end position="468"/>
    </location>
</feature>
<evidence type="ECO:0000313" key="15">
    <source>
        <dbReference type="Proteomes" id="UP001241537"/>
    </source>
</evidence>
<dbReference type="PIRSF" id="PIRSF006603">
    <property type="entry name" value="DinF"/>
    <property type="match status" value="1"/>
</dbReference>
<dbReference type="Proteomes" id="UP001241537">
    <property type="component" value="Unassembled WGS sequence"/>
</dbReference>
<comment type="subcellular location">
    <subcellularLocation>
        <location evidence="2">Cell membrane</location>
        <topology evidence="2">Multi-pass membrane protein</topology>
    </subcellularLocation>
</comment>
<proteinExistence type="inferred from homology"/>
<feature type="transmembrane region" description="Helical" evidence="13">
    <location>
        <begin position="345"/>
        <end position="366"/>
    </location>
</feature>
<dbReference type="GO" id="GO:0015297">
    <property type="term" value="F:antiporter activity"/>
    <property type="evidence" value="ECO:0007669"/>
    <property type="project" value="UniProtKB-KW"/>
</dbReference>
<evidence type="ECO:0000256" key="4">
    <source>
        <dbReference type="ARBA" id="ARBA00020268"/>
    </source>
</evidence>
<dbReference type="PANTHER" id="PTHR43298:SF2">
    <property type="entry name" value="FMN_FAD EXPORTER YEEO-RELATED"/>
    <property type="match status" value="1"/>
</dbReference>
<dbReference type="NCBIfam" id="TIGR00797">
    <property type="entry name" value="matE"/>
    <property type="match status" value="1"/>
</dbReference>
<dbReference type="CDD" id="cd13138">
    <property type="entry name" value="MATE_yoeA_like"/>
    <property type="match status" value="1"/>
</dbReference>
<keyword evidence="15" id="KW-1185">Reference proteome</keyword>
<name>A0AAE3V9D1_9FIRM</name>
<feature type="transmembrane region" description="Helical" evidence="13">
    <location>
        <begin position="26"/>
        <end position="52"/>
    </location>
</feature>
<evidence type="ECO:0000256" key="2">
    <source>
        <dbReference type="ARBA" id="ARBA00004651"/>
    </source>
</evidence>
<dbReference type="PANTHER" id="PTHR43298">
    <property type="entry name" value="MULTIDRUG RESISTANCE PROTEIN NORM-RELATED"/>
    <property type="match status" value="1"/>
</dbReference>
<comment type="caution">
    <text evidence="14">The sequence shown here is derived from an EMBL/GenBank/DDBJ whole genome shotgun (WGS) entry which is preliminary data.</text>
</comment>
<evidence type="ECO:0000256" key="12">
    <source>
        <dbReference type="ARBA" id="ARBA00031636"/>
    </source>
</evidence>
<organism evidence="14 15">
    <name type="scientific">Moryella indoligenes</name>
    <dbReference type="NCBI Taxonomy" id="371674"/>
    <lineage>
        <taxon>Bacteria</taxon>
        <taxon>Bacillati</taxon>
        <taxon>Bacillota</taxon>
        <taxon>Clostridia</taxon>
        <taxon>Lachnospirales</taxon>
        <taxon>Lachnospiraceae</taxon>
        <taxon>Moryella</taxon>
    </lineage>
</organism>
<keyword evidence="11 13" id="KW-0472">Membrane</keyword>
<feature type="transmembrane region" description="Helical" evidence="13">
    <location>
        <begin position="106"/>
        <end position="129"/>
    </location>
</feature>
<dbReference type="Pfam" id="PF01554">
    <property type="entry name" value="MatE"/>
    <property type="match status" value="2"/>
</dbReference>
<evidence type="ECO:0000256" key="11">
    <source>
        <dbReference type="ARBA" id="ARBA00023136"/>
    </source>
</evidence>
<evidence type="ECO:0000256" key="3">
    <source>
        <dbReference type="ARBA" id="ARBA00010199"/>
    </source>
</evidence>
<evidence type="ECO:0000256" key="1">
    <source>
        <dbReference type="ARBA" id="ARBA00003408"/>
    </source>
</evidence>
<evidence type="ECO:0000256" key="13">
    <source>
        <dbReference type="SAM" id="Phobius"/>
    </source>
</evidence>
<evidence type="ECO:0000313" key="14">
    <source>
        <dbReference type="EMBL" id="MDQ0152106.1"/>
    </source>
</evidence>
<feature type="transmembrane region" description="Helical" evidence="13">
    <location>
        <begin position="313"/>
        <end position="333"/>
    </location>
</feature>
<keyword evidence="6" id="KW-0050">Antiport</keyword>
<accession>A0AAE3V9D1</accession>
<dbReference type="GO" id="GO:0006811">
    <property type="term" value="P:monoatomic ion transport"/>
    <property type="evidence" value="ECO:0007669"/>
    <property type="project" value="UniProtKB-KW"/>
</dbReference>
<dbReference type="AlphaFoldDB" id="A0AAE3V9D1"/>
<dbReference type="InterPro" id="IPR050222">
    <property type="entry name" value="MATE_MdtK"/>
</dbReference>
<dbReference type="InterPro" id="IPR048279">
    <property type="entry name" value="MdtK-like"/>
</dbReference>
<reference evidence="14" key="1">
    <citation type="submission" date="2023-07" db="EMBL/GenBank/DDBJ databases">
        <title>Genomic Encyclopedia of Type Strains, Phase IV (KMG-IV): sequencing the most valuable type-strain genomes for metagenomic binning, comparative biology and taxonomic classification.</title>
        <authorList>
            <person name="Goeker M."/>
        </authorList>
    </citation>
    <scope>NUCLEOTIDE SEQUENCE</scope>
    <source>
        <strain evidence="14">DSM 19659</strain>
    </source>
</reference>
<keyword evidence="9 13" id="KW-1133">Transmembrane helix</keyword>
<feature type="transmembrane region" description="Helical" evidence="13">
    <location>
        <begin position="204"/>
        <end position="224"/>
    </location>
</feature>
<comment type="function">
    <text evidence="1">Multidrug efflux pump.</text>
</comment>
<evidence type="ECO:0000256" key="7">
    <source>
        <dbReference type="ARBA" id="ARBA00022475"/>
    </source>
</evidence>
<keyword evidence="8 13" id="KW-0812">Transmembrane</keyword>
<protein>
    <recommendedName>
        <fullName evidence="4">Probable multidrug resistance protein NorM</fullName>
    </recommendedName>
    <alternativeName>
        <fullName evidence="12">Multidrug-efflux transporter</fullName>
    </alternativeName>
</protein>
<feature type="transmembrane region" description="Helical" evidence="13">
    <location>
        <begin position="149"/>
        <end position="170"/>
    </location>
</feature>
<evidence type="ECO:0000256" key="10">
    <source>
        <dbReference type="ARBA" id="ARBA00023065"/>
    </source>
</evidence>
<evidence type="ECO:0000256" key="6">
    <source>
        <dbReference type="ARBA" id="ARBA00022449"/>
    </source>
</evidence>
<keyword evidence="10" id="KW-0406">Ion transport</keyword>
<evidence type="ECO:0000256" key="5">
    <source>
        <dbReference type="ARBA" id="ARBA00022448"/>
    </source>
</evidence>
<gene>
    <name evidence="14" type="ORF">J2S20_000791</name>
</gene>